<evidence type="ECO:0000313" key="2">
    <source>
        <dbReference type="Proteomes" id="UP001168528"/>
    </source>
</evidence>
<name>A0ABT8R840_9BACT</name>
<organism evidence="1 2">
    <name type="scientific">Rhodocytophaga aerolata</name>
    <dbReference type="NCBI Taxonomy" id="455078"/>
    <lineage>
        <taxon>Bacteria</taxon>
        <taxon>Pseudomonadati</taxon>
        <taxon>Bacteroidota</taxon>
        <taxon>Cytophagia</taxon>
        <taxon>Cytophagales</taxon>
        <taxon>Rhodocytophagaceae</taxon>
        <taxon>Rhodocytophaga</taxon>
    </lineage>
</organism>
<dbReference type="PROSITE" id="PS51257">
    <property type="entry name" value="PROKAR_LIPOPROTEIN"/>
    <property type="match status" value="1"/>
</dbReference>
<accession>A0ABT8R840</accession>
<dbReference type="EMBL" id="JAUKPO010000010">
    <property type="protein sequence ID" value="MDO1448129.1"/>
    <property type="molecule type" value="Genomic_DNA"/>
</dbReference>
<comment type="caution">
    <text evidence="1">The sequence shown here is derived from an EMBL/GenBank/DDBJ whole genome shotgun (WGS) entry which is preliminary data.</text>
</comment>
<dbReference type="RefSeq" id="WP_302038931.1">
    <property type="nucleotide sequence ID" value="NZ_JAUKPO010000010.1"/>
</dbReference>
<evidence type="ECO:0008006" key="3">
    <source>
        <dbReference type="Google" id="ProtNLM"/>
    </source>
</evidence>
<gene>
    <name evidence="1" type="ORF">Q0590_17780</name>
</gene>
<keyword evidence="2" id="KW-1185">Reference proteome</keyword>
<evidence type="ECO:0000313" key="1">
    <source>
        <dbReference type="EMBL" id="MDO1448129.1"/>
    </source>
</evidence>
<sequence>MFLRTLILGVTLLSLMLTGCVNSKINNAQPLRSFSSKSVTFNIYTENDFSDARWSDAKVQIKLAVSRINKQPYAQTTEFDTTLAWIEFKDLPEAMKKIQVEKKIPHVNENQEAISVSYAYTTSIDGYVKYSLKNDIIDKWEAKKEINIQL</sequence>
<protein>
    <recommendedName>
        <fullName evidence="3">Lipoprotein</fullName>
    </recommendedName>
</protein>
<reference evidence="1" key="1">
    <citation type="submission" date="2023-07" db="EMBL/GenBank/DDBJ databases">
        <title>The genome sequence of Rhodocytophaga aerolata KACC 12507.</title>
        <authorList>
            <person name="Zhang X."/>
        </authorList>
    </citation>
    <scope>NUCLEOTIDE SEQUENCE</scope>
    <source>
        <strain evidence="1">KACC 12507</strain>
    </source>
</reference>
<proteinExistence type="predicted"/>
<dbReference type="Proteomes" id="UP001168528">
    <property type="component" value="Unassembled WGS sequence"/>
</dbReference>